<dbReference type="PROSITE" id="PS50853">
    <property type="entry name" value="FN3"/>
    <property type="match status" value="1"/>
</dbReference>
<dbReference type="SMART" id="SM00060">
    <property type="entry name" value="FN3"/>
    <property type="match status" value="1"/>
</dbReference>
<dbReference type="InterPro" id="IPR013783">
    <property type="entry name" value="Ig-like_fold"/>
</dbReference>
<dbReference type="AlphaFoldDB" id="A0A368VAK8"/>
<dbReference type="Gene3D" id="2.60.40.10">
    <property type="entry name" value="Immunoglobulins"/>
    <property type="match status" value="1"/>
</dbReference>
<dbReference type="SUPFAM" id="SSF49265">
    <property type="entry name" value="Fibronectin type III"/>
    <property type="match status" value="1"/>
</dbReference>
<proteinExistence type="predicted"/>
<comment type="caution">
    <text evidence="2">The sequence shown here is derived from an EMBL/GenBank/DDBJ whole genome shotgun (WGS) entry which is preliminary data.</text>
</comment>
<evidence type="ECO:0000313" key="3">
    <source>
        <dbReference type="Proteomes" id="UP000252733"/>
    </source>
</evidence>
<dbReference type="Proteomes" id="UP000252733">
    <property type="component" value="Unassembled WGS sequence"/>
</dbReference>
<gene>
    <name evidence="2" type="ORF">DFO77_10642</name>
</gene>
<protein>
    <recommendedName>
        <fullName evidence="1">Fibronectin type-III domain-containing protein</fullName>
    </recommendedName>
</protein>
<name>A0A368VAK8_9BACT</name>
<dbReference type="SUPFAM" id="SSF53187">
    <property type="entry name" value="Zn-dependent exopeptidases"/>
    <property type="match status" value="1"/>
</dbReference>
<dbReference type="CDD" id="cd00063">
    <property type="entry name" value="FN3"/>
    <property type="match status" value="1"/>
</dbReference>
<sequence length="1003" mass="113047">MVFPFEMISQSERKELRLENKAMKRINDGFDLLDPWLYMGPMHVDSVEVNVLEEELDVFLSPNVTMIPLREAWITSLKYALRNLTGRRFKDYEIQLFCKGKALEKYVPLYFREQIPMDSLRMKDIGLRNPLVKRVNQGVFNSGLTNHNIALWASHGYYYESELDRWEWQRARLFGTVEDIYPFAYTCNYLVPMLEDAGANVFVPRERDTQIHEVIVDNDEASGGSEIIIGKGIRQIESSGKKGFAIKDTLFNGDNPFKMGTWMQVQASDENSSGITYLPNIPEAGEYAVYVSYGKIESALDNVSYRVNHSGGSTRFLLNQQMGYGTWVYLGTFHFSKGKNIQSGSVVIEVPSNSTGVVTTDAIRFGGGMGNVARRPEESYTKRKWSLDDNHAENSEVEINDSVSYVYKLSGKPRWMEAGRYWLQYAGVPDSIVYSLNEQKNDYNDDYQSRGEWVNYLMGNPNGPTKAPEFQGLNIPIDLAFAFHTDAGTTPGDSVVGTLGIYSSVTNEGRFPDGKSKLASRDLTDLVQSQIVSDIRLTFNDEWTRRAMWDKQYSEAYRPNVPTMLLELLSHQNLADMKYGLDPRFQFTVARAIYKGMVRFLSAREGRLAVIKPLAPDHLSLTHRGGKSVRLSWRPVMDPLEESAVPSGYKVYQRIEGNGFSNGVFTSDTSMVLELPDWDTIYSFKVTALNEGGESFPCETLSVSLNSSSDDLVLVVNGFDRVGPPAFVDGETAGVAWWEDEGVPRNSDMSHTGKQYDYDRSSPWLDDDSPGHGASHADMEGKIIPGNNFDFVFTHGKAIRDAGYSFVSVSDEVFASDGFEVEPYKAVDLLYGEERGIESLFNSDEKQYRLFCPGTREVLKKYLLSGGNVLISGAYIGTDAAENNDSTTIEFLKEVLHFRWMTNHADNVGNLKVTDKASSLFLPSLSYNTEYHPDIYKVESPDGIEPVGDDAFRIFRYESNNVSAGVGFSGDYQSIILGFPFETIPSEKERAELMKQILQFFQR</sequence>
<dbReference type="Gene3D" id="3.40.630.40">
    <property type="entry name" value="Zn-dependent exopeptidases"/>
    <property type="match status" value="1"/>
</dbReference>
<accession>A0A368VAK8</accession>
<reference evidence="2 3" key="1">
    <citation type="submission" date="2018-07" db="EMBL/GenBank/DDBJ databases">
        <title>Freshwater and sediment microbial communities from various areas in North America, analyzing microbe dynamics in response to fracking.</title>
        <authorList>
            <person name="Lamendella R."/>
        </authorList>
    </citation>
    <scope>NUCLEOTIDE SEQUENCE [LARGE SCALE GENOMIC DNA]</scope>
    <source>
        <strain evidence="2 3">160A</strain>
    </source>
</reference>
<evidence type="ECO:0000313" key="2">
    <source>
        <dbReference type="EMBL" id="RCW37350.1"/>
    </source>
</evidence>
<dbReference type="InterPro" id="IPR003961">
    <property type="entry name" value="FN3_dom"/>
</dbReference>
<dbReference type="InterPro" id="IPR036116">
    <property type="entry name" value="FN3_sf"/>
</dbReference>
<feature type="domain" description="Fibronectin type-III" evidence="1">
    <location>
        <begin position="615"/>
        <end position="708"/>
    </location>
</feature>
<dbReference type="Pfam" id="PF25275">
    <property type="entry name" value="Golvesin_C"/>
    <property type="match status" value="1"/>
</dbReference>
<keyword evidence="3" id="KW-1185">Reference proteome</keyword>
<dbReference type="EMBL" id="QPIZ01000006">
    <property type="protein sequence ID" value="RCW37350.1"/>
    <property type="molecule type" value="Genomic_DNA"/>
</dbReference>
<evidence type="ECO:0000259" key="1">
    <source>
        <dbReference type="PROSITE" id="PS50853"/>
    </source>
</evidence>
<organism evidence="2 3">
    <name type="scientific">Marinilabilia salmonicolor</name>
    <dbReference type="NCBI Taxonomy" id="989"/>
    <lineage>
        <taxon>Bacteria</taxon>
        <taxon>Pseudomonadati</taxon>
        <taxon>Bacteroidota</taxon>
        <taxon>Bacteroidia</taxon>
        <taxon>Marinilabiliales</taxon>
        <taxon>Marinilabiliaceae</taxon>
        <taxon>Marinilabilia</taxon>
    </lineage>
</organism>
<dbReference type="InterPro" id="IPR033803">
    <property type="entry name" value="CBD-like_Golvesin-Xly"/>
</dbReference>